<name>A0A377TZV8_KLEPN</name>
<evidence type="ECO:0000313" key="1">
    <source>
        <dbReference type="EMBL" id="STS85039.1"/>
    </source>
</evidence>
<protein>
    <submittedName>
        <fullName evidence="1">Uncharacterized protein</fullName>
    </submittedName>
</protein>
<evidence type="ECO:0000313" key="2">
    <source>
        <dbReference type="Proteomes" id="UP000254938"/>
    </source>
</evidence>
<dbReference type="AlphaFoldDB" id="A0A377TZV8"/>
<accession>A0A377TZV8</accession>
<gene>
    <name evidence="1" type="ORF">NCTC9140_06860</name>
</gene>
<organism evidence="1 2">
    <name type="scientific">Klebsiella pneumoniae</name>
    <dbReference type="NCBI Taxonomy" id="573"/>
    <lineage>
        <taxon>Bacteria</taxon>
        <taxon>Pseudomonadati</taxon>
        <taxon>Pseudomonadota</taxon>
        <taxon>Gammaproteobacteria</taxon>
        <taxon>Enterobacterales</taxon>
        <taxon>Enterobacteriaceae</taxon>
        <taxon>Klebsiella/Raoultella group</taxon>
        <taxon>Klebsiella</taxon>
        <taxon>Klebsiella pneumoniae complex</taxon>
    </lineage>
</organism>
<dbReference type="EMBL" id="UGKQ01000007">
    <property type="protein sequence ID" value="STS85039.1"/>
    <property type="molecule type" value="Genomic_DNA"/>
</dbReference>
<reference evidence="1 2" key="1">
    <citation type="submission" date="2018-06" db="EMBL/GenBank/DDBJ databases">
        <authorList>
            <consortium name="Pathogen Informatics"/>
            <person name="Doyle S."/>
        </authorList>
    </citation>
    <scope>NUCLEOTIDE SEQUENCE [LARGE SCALE GENOMIC DNA]</scope>
    <source>
        <strain evidence="1 2">NCTC9140</strain>
    </source>
</reference>
<dbReference type="Proteomes" id="UP000254938">
    <property type="component" value="Unassembled WGS sequence"/>
</dbReference>
<proteinExistence type="predicted"/>
<sequence length="104" mass="11414">MEFTFYQALRQQPIPIIPCCLACQWEARYLILMSGLFFPPLEINKATCTVVTPGLIAFGDVAAGQASAGEGIAVPATLGCYVYELLRLYYSGKLFRQTQKSGGR</sequence>